<name>A0A426YMS4_ENSVE</name>
<feature type="region of interest" description="Disordered" evidence="1">
    <location>
        <begin position="1"/>
        <end position="100"/>
    </location>
</feature>
<gene>
    <name evidence="2" type="ORF">B296_00031846</name>
</gene>
<dbReference type="EMBL" id="AMZH03011355">
    <property type="protein sequence ID" value="RRT53021.1"/>
    <property type="molecule type" value="Genomic_DNA"/>
</dbReference>
<evidence type="ECO:0000256" key="1">
    <source>
        <dbReference type="SAM" id="MobiDB-lite"/>
    </source>
</evidence>
<feature type="compositionally biased region" description="Basic and acidic residues" evidence="1">
    <location>
        <begin position="13"/>
        <end position="60"/>
    </location>
</feature>
<dbReference type="AlphaFoldDB" id="A0A426YMS4"/>
<feature type="non-terminal residue" evidence="2">
    <location>
        <position position="1"/>
    </location>
</feature>
<organism evidence="2 3">
    <name type="scientific">Ensete ventricosum</name>
    <name type="common">Abyssinian banana</name>
    <name type="synonym">Musa ensete</name>
    <dbReference type="NCBI Taxonomy" id="4639"/>
    <lineage>
        <taxon>Eukaryota</taxon>
        <taxon>Viridiplantae</taxon>
        <taxon>Streptophyta</taxon>
        <taxon>Embryophyta</taxon>
        <taxon>Tracheophyta</taxon>
        <taxon>Spermatophyta</taxon>
        <taxon>Magnoliopsida</taxon>
        <taxon>Liliopsida</taxon>
        <taxon>Zingiberales</taxon>
        <taxon>Musaceae</taxon>
        <taxon>Ensete</taxon>
    </lineage>
</organism>
<dbReference type="Proteomes" id="UP000287651">
    <property type="component" value="Unassembled WGS sequence"/>
</dbReference>
<accession>A0A426YMS4</accession>
<evidence type="ECO:0000313" key="2">
    <source>
        <dbReference type="EMBL" id="RRT53021.1"/>
    </source>
</evidence>
<proteinExistence type="predicted"/>
<reference evidence="2 3" key="1">
    <citation type="journal article" date="2014" name="Agronomy (Basel)">
        <title>A Draft Genome Sequence for Ensete ventricosum, the Drought-Tolerant Tree Against Hunger.</title>
        <authorList>
            <person name="Harrison J."/>
            <person name="Moore K.A."/>
            <person name="Paszkiewicz K."/>
            <person name="Jones T."/>
            <person name="Grant M."/>
            <person name="Ambacheew D."/>
            <person name="Muzemil S."/>
            <person name="Studholme D.J."/>
        </authorList>
    </citation>
    <scope>NUCLEOTIDE SEQUENCE [LARGE SCALE GENOMIC DNA]</scope>
</reference>
<comment type="caution">
    <text evidence="2">The sequence shown here is derived from an EMBL/GenBank/DDBJ whole genome shotgun (WGS) entry which is preliminary data.</text>
</comment>
<protein>
    <submittedName>
        <fullName evidence="2">Uncharacterized protein</fullName>
    </submittedName>
</protein>
<evidence type="ECO:0000313" key="3">
    <source>
        <dbReference type="Proteomes" id="UP000287651"/>
    </source>
</evidence>
<sequence>FSPTTSPSYERGVSGERRGEEGEKGSWEDREEREKEEKGERKIEDREKASAVRTEEKKEGEEEEEEKASIIQLESETDGRWRGSHANTMHFRPSPVGEYI</sequence>